<dbReference type="Gene3D" id="1.10.1900.20">
    <property type="entry name" value="Ribosomal protein L20"/>
    <property type="match status" value="1"/>
</dbReference>
<keyword evidence="4 7" id="KW-0689">Ribosomal protein</keyword>
<keyword evidence="5 7" id="KW-0687">Ribonucleoprotein</keyword>
<comment type="function">
    <text evidence="7 8">Binds directly to 23S ribosomal RNA and is necessary for the in vitro assembly process of the 50S ribosomal subunit. It is not involved in the protein synthesizing functions of that subunit.</text>
</comment>
<dbReference type="SUPFAM" id="SSF74731">
    <property type="entry name" value="Ribosomal protein L20"/>
    <property type="match status" value="1"/>
</dbReference>
<dbReference type="EMBL" id="CP011971">
    <property type="protein sequence ID" value="AMN46892.1"/>
    <property type="molecule type" value="Genomic_DNA"/>
</dbReference>
<organism evidence="9 10">
    <name type="scientific">Steroidobacter denitrificans</name>
    <dbReference type="NCBI Taxonomy" id="465721"/>
    <lineage>
        <taxon>Bacteria</taxon>
        <taxon>Pseudomonadati</taxon>
        <taxon>Pseudomonadota</taxon>
        <taxon>Gammaproteobacteria</taxon>
        <taxon>Steroidobacterales</taxon>
        <taxon>Steroidobacteraceae</taxon>
        <taxon>Steroidobacter</taxon>
    </lineage>
</organism>
<sequence>MARVKRGVIAGARHKKILKKAKGYYNARRKVFRAAKQAVIKAGQYAYRDRKTNKRNFRSLWITRINAEARVHGLSYSKLIDGLNLAGLAIDRKVLADIAMQDPAAFAVIAQKAKDSLEKAGKLTQAVAA</sequence>
<evidence type="ECO:0000256" key="1">
    <source>
        <dbReference type="ARBA" id="ARBA00007698"/>
    </source>
</evidence>
<evidence type="ECO:0000256" key="3">
    <source>
        <dbReference type="ARBA" id="ARBA00022884"/>
    </source>
</evidence>
<proteinExistence type="inferred from homology"/>
<evidence type="ECO:0000256" key="2">
    <source>
        <dbReference type="ARBA" id="ARBA00022730"/>
    </source>
</evidence>
<accession>A0A127F904</accession>
<dbReference type="PRINTS" id="PR00062">
    <property type="entry name" value="RIBOSOMALL20"/>
</dbReference>
<dbReference type="RefSeq" id="WP_066919935.1">
    <property type="nucleotide sequence ID" value="NZ_CP011971.1"/>
</dbReference>
<evidence type="ECO:0000256" key="8">
    <source>
        <dbReference type="RuleBase" id="RU000560"/>
    </source>
</evidence>
<dbReference type="GO" id="GO:0019843">
    <property type="term" value="F:rRNA binding"/>
    <property type="evidence" value="ECO:0007669"/>
    <property type="project" value="UniProtKB-UniRule"/>
</dbReference>
<keyword evidence="2 7" id="KW-0699">rRNA-binding</keyword>
<protein>
    <recommendedName>
        <fullName evidence="6 7">Large ribosomal subunit protein bL20</fullName>
    </recommendedName>
</protein>
<evidence type="ECO:0000256" key="6">
    <source>
        <dbReference type="ARBA" id="ARBA00035172"/>
    </source>
</evidence>
<name>A0A127F904_STEDE</name>
<dbReference type="GO" id="GO:0006412">
    <property type="term" value="P:translation"/>
    <property type="evidence" value="ECO:0007669"/>
    <property type="project" value="InterPro"/>
</dbReference>
<evidence type="ECO:0000313" key="10">
    <source>
        <dbReference type="Proteomes" id="UP000070250"/>
    </source>
</evidence>
<dbReference type="GO" id="GO:1990904">
    <property type="term" value="C:ribonucleoprotein complex"/>
    <property type="evidence" value="ECO:0007669"/>
    <property type="project" value="UniProtKB-KW"/>
</dbReference>
<evidence type="ECO:0000256" key="7">
    <source>
        <dbReference type="HAMAP-Rule" id="MF_00382"/>
    </source>
</evidence>
<evidence type="ECO:0000256" key="5">
    <source>
        <dbReference type="ARBA" id="ARBA00023274"/>
    </source>
</evidence>
<dbReference type="InterPro" id="IPR035566">
    <property type="entry name" value="Ribosomal_protein_bL20_C"/>
</dbReference>
<dbReference type="PANTHER" id="PTHR10986">
    <property type="entry name" value="39S RIBOSOMAL PROTEIN L20"/>
    <property type="match status" value="1"/>
</dbReference>
<dbReference type="Proteomes" id="UP000070250">
    <property type="component" value="Chromosome"/>
</dbReference>
<dbReference type="Pfam" id="PF00453">
    <property type="entry name" value="Ribosomal_L20"/>
    <property type="match status" value="1"/>
</dbReference>
<dbReference type="GO" id="GO:0003735">
    <property type="term" value="F:structural constituent of ribosome"/>
    <property type="evidence" value="ECO:0007669"/>
    <property type="project" value="InterPro"/>
</dbReference>
<dbReference type="PROSITE" id="PS00937">
    <property type="entry name" value="RIBOSOMAL_L20"/>
    <property type="match status" value="1"/>
</dbReference>
<keyword evidence="10" id="KW-1185">Reference proteome</keyword>
<dbReference type="OrthoDB" id="9808966at2"/>
<keyword evidence="3 7" id="KW-0694">RNA-binding</keyword>
<evidence type="ECO:0000256" key="4">
    <source>
        <dbReference type="ARBA" id="ARBA00022980"/>
    </source>
</evidence>
<gene>
    <name evidence="7 9" type="primary">rplT</name>
    <name evidence="9" type="ORF">ACG33_07235</name>
</gene>
<evidence type="ECO:0000313" key="9">
    <source>
        <dbReference type="EMBL" id="AMN46892.1"/>
    </source>
</evidence>
<dbReference type="AlphaFoldDB" id="A0A127F904"/>
<dbReference type="InterPro" id="IPR005813">
    <property type="entry name" value="Ribosomal_bL20"/>
</dbReference>
<dbReference type="NCBIfam" id="TIGR01032">
    <property type="entry name" value="rplT_bact"/>
    <property type="match status" value="1"/>
</dbReference>
<dbReference type="KEGG" id="sdf:ACG33_07235"/>
<dbReference type="STRING" id="465721.ACG33_07235"/>
<comment type="similarity">
    <text evidence="1 7 8">Belongs to the bacterial ribosomal protein bL20 family.</text>
</comment>
<dbReference type="HAMAP" id="MF_00382">
    <property type="entry name" value="Ribosomal_bL20"/>
    <property type="match status" value="1"/>
</dbReference>
<dbReference type="InterPro" id="IPR049946">
    <property type="entry name" value="RIBOSOMAL_L20_CS"/>
</dbReference>
<dbReference type="GO" id="GO:0005840">
    <property type="term" value="C:ribosome"/>
    <property type="evidence" value="ECO:0007669"/>
    <property type="project" value="UniProtKB-KW"/>
</dbReference>
<reference evidence="9 10" key="1">
    <citation type="submission" date="2015-06" db="EMBL/GenBank/DDBJ databases">
        <title>A Comprehensive Approach to Explore the Metabolic and Phylogenetic Diversity of Bacterial Steroid Degradation in the Environment: Testosterone as an Example.</title>
        <authorList>
            <person name="Yang F.-C."/>
            <person name="Chen Y.-L."/>
            <person name="Yu C.-P."/>
            <person name="Tang S.-L."/>
            <person name="Wang P.-H."/>
            <person name="Ismail W."/>
            <person name="Wang C.-H."/>
            <person name="Yang C.-Y."/>
            <person name="Chiang Y.-R."/>
        </authorList>
    </citation>
    <scope>NUCLEOTIDE SEQUENCE [LARGE SCALE GENOMIC DNA]</scope>
    <source>
        <strain evidence="9 10">DSM 18526</strain>
    </source>
</reference>
<dbReference type="Gene3D" id="6.10.160.10">
    <property type="match status" value="1"/>
</dbReference>
<dbReference type="PATRIC" id="fig|465721.4.peg.1534"/>
<dbReference type="FunFam" id="1.10.1900.20:FF:000001">
    <property type="entry name" value="50S ribosomal protein L20"/>
    <property type="match status" value="1"/>
</dbReference>
<dbReference type="CDD" id="cd07026">
    <property type="entry name" value="Ribosomal_L20"/>
    <property type="match status" value="1"/>
</dbReference>
<dbReference type="GO" id="GO:0000027">
    <property type="term" value="P:ribosomal large subunit assembly"/>
    <property type="evidence" value="ECO:0007669"/>
    <property type="project" value="UniProtKB-UniRule"/>
</dbReference>